<dbReference type="AlphaFoldDB" id="A0A371K3Q5"/>
<feature type="chain" id="PRO_5016852607" evidence="1">
    <location>
        <begin position="23"/>
        <end position="181"/>
    </location>
</feature>
<protein>
    <submittedName>
        <fullName evidence="2">Uncharacterized protein</fullName>
    </submittedName>
</protein>
<name>A0A371K3Q5_9GAMM</name>
<feature type="signal peptide" evidence="1">
    <location>
        <begin position="1"/>
        <end position="22"/>
    </location>
</feature>
<sequence length="181" mass="20242">MFTSPKRFALPVLLGLSLLAPAAAVPAQQPANDVTLAALPPGVQLRELNRYFFNHNNGSGYHFSAFYLPNTWEFYYDKEGTLGFVSMTPFENSRPIYNCLIEVPRKHPSPFTSLDVNCEGQIPNSWHGFTGYLSTVQIEGTVPLYRCRFTRGQPHHFDTHSPNCEGNPNAVSEGVLGYIFL</sequence>
<dbReference type="EMBL" id="QTSU01000001">
    <property type="protein sequence ID" value="RDZ28504.1"/>
    <property type="molecule type" value="Genomic_DNA"/>
</dbReference>
<dbReference type="Proteomes" id="UP000264492">
    <property type="component" value="Unassembled WGS sequence"/>
</dbReference>
<proteinExistence type="predicted"/>
<accession>A0A371K3Q5</accession>
<evidence type="ECO:0000313" key="3">
    <source>
        <dbReference type="Proteomes" id="UP000264492"/>
    </source>
</evidence>
<organism evidence="2 3">
    <name type="scientific">Lysobacter silvisoli</name>
    <dbReference type="NCBI Taxonomy" id="2293254"/>
    <lineage>
        <taxon>Bacteria</taxon>
        <taxon>Pseudomonadati</taxon>
        <taxon>Pseudomonadota</taxon>
        <taxon>Gammaproteobacteria</taxon>
        <taxon>Lysobacterales</taxon>
        <taxon>Lysobacteraceae</taxon>
        <taxon>Lysobacter</taxon>
    </lineage>
</organism>
<comment type="caution">
    <text evidence="2">The sequence shown here is derived from an EMBL/GenBank/DDBJ whole genome shotgun (WGS) entry which is preliminary data.</text>
</comment>
<dbReference type="OrthoDB" id="4276813at2"/>
<keyword evidence="1" id="KW-0732">Signal</keyword>
<evidence type="ECO:0000256" key="1">
    <source>
        <dbReference type="SAM" id="SignalP"/>
    </source>
</evidence>
<evidence type="ECO:0000313" key="2">
    <source>
        <dbReference type="EMBL" id="RDZ28504.1"/>
    </source>
</evidence>
<reference evidence="2 3" key="1">
    <citation type="submission" date="2018-08" db="EMBL/GenBank/DDBJ databases">
        <title>Lysobacter sp. zong2l5, whole genome shotgun sequence.</title>
        <authorList>
            <person name="Zhang X."/>
            <person name="Feng G."/>
            <person name="Zhu H."/>
        </authorList>
    </citation>
    <scope>NUCLEOTIDE SEQUENCE [LARGE SCALE GENOMIC DNA]</scope>
    <source>
        <strain evidence="3">zong2l5</strain>
    </source>
</reference>
<dbReference type="RefSeq" id="WP_115857943.1">
    <property type="nucleotide sequence ID" value="NZ_QTSU01000001.1"/>
</dbReference>
<gene>
    <name evidence="2" type="ORF">DX914_05070</name>
</gene>
<keyword evidence="3" id="KW-1185">Reference proteome</keyword>